<dbReference type="GO" id="GO:0033194">
    <property type="term" value="P:response to hydroperoxide"/>
    <property type="evidence" value="ECO:0007669"/>
    <property type="project" value="TreeGrafter"/>
</dbReference>
<protein>
    <recommendedName>
        <fullName evidence="3">Peroxide stress protein YaaA</fullName>
    </recommendedName>
</protein>
<reference evidence="1 2" key="1">
    <citation type="submission" date="2020-08" db="EMBL/GenBank/DDBJ databases">
        <title>Sequencing the genomes of 1000 actinobacteria strains.</title>
        <authorList>
            <person name="Klenk H.-P."/>
        </authorList>
    </citation>
    <scope>NUCLEOTIDE SEQUENCE [LARGE SCALE GENOMIC DNA]</scope>
    <source>
        <strain evidence="1 2">DSM 46659</strain>
    </source>
</reference>
<dbReference type="GO" id="GO:0005829">
    <property type="term" value="C:cytosol"/>
    <property type="evidence" value="ECO:0007669"/>
    <property type="project" value="TreeGrafter"/>
</dbReference>
<proteinExistence type="predicted"/>
<dbReference type="InterPro" id="IPR005583">
    <property type="entry name" value="YaaA"/>
</dbReference>
<dbReference type="PANTHER" id="PTHR30283">
    <property type="entry name" value="PEROXIDE STRESS RESPONSE PROTEIN YAAA"/>
    <property type="match status" value="1"/>
</dbReference>
<gene>
    <name evidence="1" type="ORF">HNR23_002824</name>
</gene>
<accession>A0A7W9YIF9</accession>
<dbReference type="AlphaFoldDB" id="A0A7W9YIF9"/>
<dbReference type="EMBL" id="JACHDS010000001">
    <property type="protein sequence ID" value="MBB6172764.1"/>
    <property type="molecule type" value="Genomic_DNA"/>
</dbReference>
<evidence type="ECO:0008006" key="3">
    <source>
        <dbReference type="Google" id="ProtNLM"/>
    </source>
</evidence>
<dbReference type="PANTHER" id="PTHR30283:SF4">
    <property type="entry name" value="PEROXIDE STRESS RESISTANCE PROTEIN YAAA"/>
    <property type="match status" value="1"/>
</dbReference>
<dbReference type="NCBIfam" id="NF002545">
    <property type="entry name" value="PRK02101.2-3"/>
    <property type="match status" value="1"/>
</dbReference>
<evidence type="ECO:0000313" key="1">
    <source>
        <dbReference type="EMBL" id="MBB6172764.1"/>
    </source>
</evidence>
<dbReference type="Pfam" id="PF03883">
    <property type="entry name" value="H2O2_YaaD"/>
    <property type="match status" value="1"/>
</dbReference>
<comment type="caution">
    <text evidence="1">The sequence shown here is derived from an EMBL/GenBank/DDBJ whole genome shotgun (WGS) entry which is preliminary data.</text>
</comment>
<evidence type="ECO:0000313" key="2">
    <source>
        <dbReference type="Proteomes" id="UP000546642"/>
    </source>
</evidence>
<sequence>MLILLPPSEGKASAGDGPKLDLSALSLAEVTEARETVLDALERVCSGPVETAREVLGLSARQTDAVERDLQVRIAPTLRAADLYTGVLFDHLRLPELLAGGAAARARESVLIFSGLWGAVGVADPLPPYRLSMGVKLPPLGALGAFWRSRLTDALAARAEGRLIVDCRSAAYAAAFVPTGAAAERAVAVRVLRETTSGGVTKRSVVSHMAKATRGAIAHTLLAEGVEAATPRELADALNDLGHTAELSAPARGKRPATLDVVVRE</sequence>
<dbReference type="RefSeq" id="WP_184076015.1">
    <property type="nucleotide sequence ID" value="NZ_JACHDS010000001.1"/>
</dbReference>
<organism evidence="1 2">
    <name type="scientific">Nocardiopsis mwathae</name>
    <dbReference type="NCBI Taxonomy" id="1472723"/>
    <lineage>
        <taxon>Bacteria</taxon>
        <taxon>Bacillati</taxon>
        <taxon>Actinomycetota</taxon>
        <taxon>Actinomycetes</taxon>
        <taxon>Streptosporangiales</taxon>
        <taxon>Nocardiopsidaceae</taxon>
        <taxon>Nocardiopsis</taxon>
    </lineage>
</organism>
<dbReference type="Proteomes" id="UP000546642">
    <property type="component" value="Unassembled WGS sequence"/>
</dbReference>
<keyword evidence="2" id="KW-1185">Reference proteome</keyword>
<name>A0A7W9YIF9_9ACTN</name>